<organism evidence="2 3">
    <name type="scientific">Ramazzottius varieornatus</name>
    <name type="common">Water bear</name>
    <name type="synonym">Tardigrade</name>
    <dbReference type="NCBI Taxonomy" id="947166"/>
    <lineage>
        <taxon>Eukaryota</taxon>
        <taxon>Metazoa</taxon>
        <taxon>Ecdysozoa</taxon>
        <taxon>Tardigrada</taxon>
        <taxon>Eutardigrada</taxon>
        <taxon>Parachela</taxon>
        <taxon>Hypsibioidea</taxon>
        <taxon>Ramazzottiidae</taxon>
        <taxon>Ramazzottius</taxon>
    </lineage>
</organism>
<dbReference type="AlphaFoldDB" id="A0A1D1VTM9"/>
<keyword evidence="3" id="KW-1185">Reference proteome</keyword>
<feature type="compositionally biased region" description="Low complexity" evidence="1">
    <location>
        <begin position="190"/>
        <end position="200"/>
    </location>
</feature>
<evidence type="ECO:0000313" key="3">
    <source>
        <dbReference type="Proteomes" id="UP000186922"/>
    </source>
</evidence>
<dbReference type="EMBL" id="BDGG01000007">
    <property type="protein sequence ID" value="GAV01929.1"/>
    <property type="molecule type" value="Genomic_DNA"/>
</dbReference>
<gene>
    <name evidence="2" type="primary">RvY_12562-1</name>
    <name evidence="2" type="synonym">RvY_12562.1</name>
    <name evidence="2" type="ORF">RvY_12562</name>
</gene>
<name>A0A1D1VTM9_RAMVA</name>
<sequence>MDLMEDDFGWQKDVDAEGNDIYHPDVTAITAYMEMLSHGIIPELEWKSPGRRQPLSTTTIPIKKPLETNLPSTLLTTEAIKHAQPAKPNPTPLSAFDFDDGEMYDASANASLYAATSLLKVEPKKRMVATLDGALQAIHGGIATSKPEVTPPGTSESPAKKPKFESTIPESTPQNVETLEDAVAETKSSAVDVDVPPAVATHPEANTI</sequence>
<evidence type="ECO:0000313" key="2">
    <source>
        <dbReference type="EMBL" id="GAV01929.1"/>
    </source>
</evidence>
<proteinExistence type="predicted"/>
<protein>
    <submittedName>
        <fullName evidence="2">Uncharacterized protein</fullName>
    </submittedName>
</protein>
<reference evidence="2 3" key="1">
    <citation type="journal article" date="2016" name="Nat. Commun.">
        <title>Extremotolerant tardigrade genome and improved radiotolerance of human cultured cells by tardigrade-unique protein.</title>
        <authorList>
            <person name="Hashimoto T."/>
            <person name="Horikawa D.D."/>
            <person name="Saito Y."/>
            <person name="Kuwahara H."/>
            <person name="Kozuka-Hata H."/>
            <person name="Shin-I T."/>
            <person name="Minakuchi Y."/>
            <person name="Ohishi K."/>
            <person name="Motoyama A."/>
            <person name="Aizu T."/>
            <person name="Enomoto A."/>
            <person name="Kondo K."/>
            <person name="Tanaka S."/>
            <person name="Hara Y."/>
            <person name="Koshikawa S."/>
            <person name="Sagara H."/>
            <person name="Miura T."/>
            <person name="Yokobori S."/>
            <person name="Miyagawa K."/>
            <person name="Suzuki Y."/>
            <person name="Kubo T."/>
            <person name="Oyama M."/>
            <person name="Kohara Y."/>
            <person name="Fujiyama A."/>
            <person name="Arakawa K."/>
            <person name="Katayama T."/>
            <person name="Toyoda A."/>
            <person name="Kunieda T."/>
        </authorList>
    </citation>
    <scope>NUCLEOTIDE SEQUENCE [LARGE SCALE GENOMIC DNA]</scope>
    <source>
        <strain evidence="2 3">YOKOZUNA-1</strain>
    </source>
</reference>
<comment type="caution">
    <text evidence="2">The sequence shown here is derived from an EMBL/GenBank/DDBJ whole genome shotgun (WGS) entry which is preliminary data.</text>
</comment>
<feature type="region of interest" description="Disordered" evidence="1">
    <location>
        <begin position="142"/>
        <end position="208"/>
    </location>
</feature>
<dbReference type="Proteomes" id="UP000186922">
    <property type="component" value="Unassembled WGS sequence"/>
</dbReference>
<evidence type="ECO:0000256" key="1">
    <source>
        <dbReference type="SAM" id="MobiDB-lite"/>
    </source>
</evidence>
<accession>A0A1D1VTM9</accession>
<feature type="compositionally biased region" description="Polar residues" evidence="1">
    <location>
        <begin position="168"/>
        <end position="177"/>
    </location>
</feature>